<dbReference type="SUPFAM" id="SSF82185">
    <property type="entry name" value="Histone H3 K4-specific methyltransferase SET7/9 N-terminal domain"/>
    <property type="match status" value="1"/>
</dbReference>
<accession>A0A814KE45</accession>
<dbReference type="InterPro" id="IPR036770">
    <property type="entry name" value="Ankyrin_rpt-contain_sf"/>
</dbReference>
<keyword evidence="4" id="KW-0862">Zinc</keyword>
<evidence type="ECO:0000259" key="8">
    <source>
        <dbReference type="PROSITE" id="PS50865"/>
    </source>
</evidence>
<feature type="domain" description="MYND-type" evidence="8">
    <location>
        <begin position="844"/>
        <end position="884"/>
    </location>
</feature>
<dbReference type="InterPro" id="IPR003409">
    <property type="entry name" value="MORN"/>
</dbReference>
<feature type="region of interest" description="Disordered" evidence="7">
    <location>
        <begin position="896"/>
        <end position="916"/>
    </location>
</feature>
<dbReference type="SUPFAM" id="SSF48403">
    <property type="entry name" value="Ankyrin repeat"/>
    <property type="match status" value="1"/>
</dbReference>
<evidence type="ECO:0000313" key="11">
    <source>
        <dbReference type="Proteomes" id="UP000663864"/>
    </source>
</evidence>
<keyword evidence="2" id="KW-0677">Repeat</keyword>
<dbReference type="Proteomes" id="UP000663864">
    <property type="component" value="Unassembled WGS sequence"/>
</dbReference>
<dbReference type="SMART" id="SM00248">
    <property type="entry name" value="ANK"/>
    <property type="match status" value="5"/>
</dbReference>
<keyword evidence="3 6" id="KW-0863">Zinc-finger</keyword>
<name>A0A814KE45_9BILA</name>
<evidence type="ECO:0000256" key="5">
    <source>
        <dbReference type="PROSITE-ProRule" id="PRU00023"/>
    </source>
</evidence>
<dbReference type="Gene3D" id="6.10.140.2220">
    <property type="match status" value="1"/>
</dbReference>
<dbReference type="EMBL" id="CAJNOT010000659">
    <property type="protein sequence ID" value="CAF1048157.1"/>
    <property type="molecule type" value="Genomic_DNA"/>
</dbReference>
<dbReference type="InterPro" id="IPR053064">
    <property type="entry name" value="Ankyrin-MYND_domain-protein"/>
</dbReference>
<dbReference type="Gene3D" id="2.170.270.10">
    <property type="entry name" value="SET domain"/>
    <property type="match status" value="1"/>
</dbReference>
<dbReference type="Pfam" id="PF01753">
    <property type="entry name" value="zf-MYND"/>
    <property type="match status" value="1"/>
</dbReference>
<sequence>MNDKIEEQVTEIYENESNENQLATNVNENNADNISNEDETGPVKVSIGVGRDARSAIRTKQQTITTTIGDECEYVGNIYADKKHGEGILTWSDGRIYKGAFFADKRHGFGTFQTSNLLEFKGLYRNDERFGPGILIYKSIQSADVGFWLSEHLVRLLYPHPMLNFDIHITDKKPPSDSSCIIPSWYSPQELLSTSIDLDSILKKKSSALFCQNIEDENSSLTRYLIEHSDRLDEAMHERYTQVDAYLESLNNDNDILKEKISNERIADISLPNETYEQRQLYYYTNKFWPLKQRATFSIDEILSNTRSSFPNSGPLENSSLSLFESAFNGEIKTVRDLLMHRQVYVDVCDSRGLTALHFATYNIHINVVNLLLDFGANVNQLSDDGLTSLTIAFLLYHGNDPQQTINIALEHVDPIVLTPKSISVTDIRRSNSKDRILLSRATTNTPRNLISRASTINEDKFVSSSESIKINDIDKKNSYGYEFSDKLHERLQDENFRESVYSLIKLLLRRGANPSLSDWPLPVLALAVRAGDKDMVELLLKKKAQVNCRLNTVRHASLTPLHIACGCLSSNAIDIVRQLLEHGAHVNAESLSGGQEYLSLADPSVIDIHRINDSVPHGRTPLHIACTRETTEDTLSLVRLLLEYHANPNVVCNGQTPLSLAITLGNERLVDLLINHETTDPSTSLGLGNGNVLCTILSTVQEPRWTYAKRLELIERLIAKNPKVLYPIRFGPKHTLGSSVDYAYYSFLADARISQTPYHSLTPQERIIYKERKELLAYIAKRFREEVTKRENFLRLPTPVTEYPSRTPSVAMFVPRTISRSRSFMTERSVDITSKISNEFHYCATCGRSTGVRLTLCKRCQLVYFCSKACKVAGWNAFHRHECQIVNQISEGDRPITTSKTVSSKNKLPSLRPSTQQTDLTQFQSAINSGTRAENYTALDGALFKENVLSIKTPPHITNNSRLPSLSVSKLIRQKRLKKVGKSGENLPPTLPAYLEGIHLSWNSMYNAPENYSFN</sequence>
<reference evidence="9" key="1">
    <citation type="submission" date="2021-02" db="EMBL/GenBank/DDBJ databases">
        <authorList>
            <person name="Nowell W R."/>
        </authorList>
    </citation>
    <scope>NUCLEOTIDE SEQUENCE</scope>
</reference>
<dbReference type="Pfam" id="PF02493">
    <property type="entry name" value="MORN"/>
    <property type="match status" value="2"/>
</dbReference>
<evidence type="ECO:0000256" key="1">
    <source>
        <dbReference type="ARBA" id="ARBA00022723"/>
    </source>
</evidence>
<feature type="repeat" description="ANK" evidence="5">
    <location>
        <begin position="352"/>
        <end position="384"/>
    </location>
</feature>
<comment type="caution">
    <text evidence="9">The sequence shown here is derived from an EMBL/GenBank/DDBJ whole genome shotgun (WGS) entry which is preliminary data.</text>
</comment>
<dbReference type="PANTHER" id="PTHR15897">
    <property type="entry name" value="ANKYRIN REPEAT AND MYND DOMAIN PROTEIN 1"/>
    <property type="match status" value="1"/>
</dbReference>
<dbReference type="Proteomes" id="UP000663836">
    <property type="component" value="Unassembled WGS sequence"/>
</dbReference>
<gene>
    <name evidence="10" type="ORF">JBS370_LOCUS21519</name>
    <name evidence="9" type="ORF">ZHD862_LOCUS14910</name>
</gene>
<dbReference type="SMART" id="SM00698">
    <property type="entry name" value="MORN"/>
    <property type="match status" value="2"/>
</dbReference>
<evidence type="ECO:0000313" key="10">
    <source>
        <dbReference type="EMBL" id="CAF3913325.1"/>
    </source>
</evidence>
<dbReference type="PROSITE" id="PS50088">
    <property type="entry name" value="ANK_REPEAT"/>
    <property type="match status" value="4"/>
</dbReference>
<feature type="repeat" description="ANK" evidence="5">
    <location>
        <begin position="557"/>
        <end position="592"/>
    </location>
</feature>
<evidence type="ECO:0000256" key="2">
    <source>
        <dbReference type="ARBA" id="ARBA00022737"/>
    </source>
</evidence>
<dbReference type="Gene3D" id="1.25.40.20">
    <property type="entry name" value="Ankyrin repeat-containing domain"/>
    <property type="match status" value="3"/>
</dbReference>
<organism evidence="9 11">
    <name type="scientific">Rotaria sordida</name>
    <dbReference type="NCBI Taxonomy" id="392033"/>
    <lineage>
        <taxon>Eukaryota</taxon>
        <taxon>Metazoa</taxon>
        <taxon>Spiralia</taxon>
        <taxon>Gnathifera</taxon>
        <taxon>Rotifera</taxon>
        <taxon>Eurotatoria</taxon>
        <taxon>Bdelloidea</taxon>
        <taxon>Philodinida</taxon>
        <taxon>Philodinidae</taxon>
        <taxon>Rotaria</taxon>
    </lineage>
</organism>
<keyword evidence="5" id="KW-0040">ANK repeat</keyword>
<dbReference type="InterPro" id="IPR002893">
    <property type="entry name" value="Znf_MYND"/>
</dbReference>
<feature type="repeat" description="ANK" evidence="5">
    <location>
        <begin position="618"/>
        <end position="654"/>
    </location>
</feature>
<proteinExistence type="predicted"/>
<feature type="repeat" description="ANK" evidence="5">
    <location>
        <begin position="654"/>
        <end position="677"/>
    </location>
</feature>
<dbReference type="AlphaFoldDB" id="A0A814KE45"/>
<evidence type="ECO:0000256" key="4">
    <source>
        <dbReference type="ARBA" id="ARBA00022833"/>
    </source>
</evidence>
<dbReference type="EMBL" id="CAJOBD010002863">
    <property type="protein sequence ID" value="CAF3913325.1"/>
    <property type="molecule type" value="Genomic_DNA"/>
</dbReference>
<dbReference type="GO" id="GO:0008270">
    <property type="term" value="F:zinc ion binding"/>
    <property type="evidence" value="ECO:0007669"/>
    <property type="project" value="UniProtKB-KW"/>
</dbReference>
<dbReference type="InterPro" id="IPR002110">
    <property type="entry name" value="Ankyrin_rpt"/>
</dbReference>
<dbReference type="Pfam" id="PF12796">
    <property type="entry name" value="Ank_2"/>
    <property type="match status" value="3"/>
</dbReference>
<evidence type="ECO:0000256" key="3">
    <source>
        <dbReference type="ARBA" id="ARBA00022771"/>
    </source>
</evidence>
<dbReference type="PANTHER" id="PTHR15897:SF2">
    <property type="entry name" value="ANKYRIN REPEAT AND MYND DOMAIN-CONTAINING PROTEIN 1"/>
    <property type="match status" value="1"/>
</dbReference>
<dbReference type="PROSITE" id="PS50865">
    <property type="entry name" value="ZF_MYND_2"/>
    <property type="match status" value="1"/>
</dbReference>
<evidence type="ECO:0000256" key="7">
    <source>
        <dbReference type="SAM" id="MobiDB-lite"/>
    </source>
</evidence>
<dbReference type="Gene3D" id="2.20.110.10">
    <property type="entry name" value="Histone H3 K4-specific methyltransferase SET7/9 N-terminal domain"/>
    <property type="match status" value="1"/>
</dbReference>
<protein>
    <recommendedName>
        <fullName evidence="8">MYND-type domain-containing protein</fullName>
    </recommendedName>
</protein>
<dbReference type="SUPFAM" id="SSF144232">
    <property type="entry name" value="HIT/MYND zinc finger-like"/>
    <property type="match status" value="1"/>
</dbReference>
<keyword evidence="1" id="KW-0479">Metal-binding</keyword>
<evidence type="ECO:0000256" key="6">
    <source>
        <dbReference type="PROSITE-ProRule" id="PRU00134"/>
    </source>
</evidence>
<evidence type="ECO:0000313" key="9">
    <source>
        <dbReference type="EMBL" id="CAF1048157.1"/>
    </source>
</evidence>
<dbReference type="InterPro" id="IPR046341">
    <property type="entry name" value="SET_dom_sf"/>
</dbReference>
<dbReference type="PROSITE" id="PS50297">
    <property type="entry name" value="ANK_REP_REGION"/>
    <property type="match status" value="4"/>
</dbReference>